<dbReference type="CDD" id="cd02554">
    <property type="entry name" value="PseudoU_synth_RluF"/>
    <property type="match status" value="1"/>
</dbReference>
<name>A0A1M6AVB3_9FLAO</name>
<dbReference type="Gene3D" id="3.30.70.580">
    <property type="entry name" value="Pseudouridine synthase I, catalytic domain, N-terminal subdomain"/>
    <property type="match status" value="1"/>
</dbReference>
<comment type="similarity">
    <text evidence="1 6">Belongs to the pseudouridine synthase RsuA family.</text>
</comment>
<dbReference type="InterPro" id="IPR036986">
    <property type="entry name" value="S4_RNA-bd_sf"/>
</dbReference>
<dbReference type="InterPro" id="IPR042092">
    <property type="entry name" value="PsdUridine_s_RsuA/RluB/E/F_cat"/>
</dbReference>
<evidence type="ECO:0000256" key="7">
    <source>
        <dbReference type="SAM" id="MobiDB-lite"/>
    </source>
</evidence>
<organism evidence="9 10">
    <name type="scientific">Mesonia phycicola</name>
    <dbReference type="NCBI Taxonomy" id="579105"/>
    <lineage>
        <taxon>Bacteria</taxon>
        <taxon>Pseudomonadati</taxon>
        <taxon>Bacteroidota</taxon>
        <taxon>Flavobacteriia</taxon>
        <taxon>Flavobacteriales</taxon>
        <taxon>Flavobacteriaceae</taxon>
        <taxon>Mesonia</taxon>
    </lineage>
</organism>
<dbReference type="SUPFAM" id="SSF55174">
    <property type="entry name" value="Alpha-L RNA-binding motif"/>
    <property type="match status" value="1"/>
</dbReference>
<dbReference type="NCBIfam" id="NF007784">
    <property type="entry name" value="PRK10475.1"/>
    <property type="match status" value="1"/>
</dbReference>
<dbReference type="GO" id="GO:0003723">
    <property type="term" value="F:RNA binding"/>
    <property type="evidence" value="ECO:0007669"/>
    <property type="project" value="UniProtKB-KW"/>
</dbReference>
<proteinExistence type="inferred from homology"/>
<evidence type="ECO:0000256" key="2">
    <source>
        <dbReference type="ARBA" id="ARBA00023235"/>
    </source>
</evidence>
<dbReference type="FunFam" id="3.30.70.1560:FF:000002">
    <property type="entry name" value="Pseudouridine synthase"/>
    <property type="match status" value="1"/>
</dbReference>
<dbReference type="Gene3D" id="3.10.290.10">
    <property type="entry name" value="RNA-binding S4 domain"/>
    <property type="match status" value="1"/>
</dbReference>
<dbReference type="GO" id="GO:0160138">
    <property type="term" value="F:23S rRNA pseudouridine(2604) synthase activity"/>
    <property type="evidence" value="ECO:0007669"/>
    <property type="project" value="UniProtKB-EC"/>
</dbReference>
<evidence type="ECO:0000256" key="3">
    <source>
        <dbReference type="ARBA" id="ARBA00036390"/>
    </source>
</evidence>
<reference evidence="9 10" key="1">
    <citation type="submission" date="2016-11" db="EMBL/GenBank/DDBJ databases">
        <authorList>
            <person name="Jaros S."/>
            <person name="Januszkiewicz K."/>
            <person name="Wedrychowicz H."/>
        </authorList>
    </citation>
    <scope>NUCLEOTIDE SEQUENCE [LARGE SCALE GENOMIC DNA]</scope>
    <source>
        <strain evidence="9 10">DSM 21425</strain>
    </source>
</reference>
<evidence type="ECO:0000256" key="5">
    <source>
        <dbReference type="PROSITE-ProRule" id="PRU00182"/>
    </source>
</evidence>
<dbReference type="RefSeq" id="WP_073147803.1">
    <property type="nucleotide sequence ID" value="NZ_FQYY01000001.1"/>
</dbReference>
<dbReference type="Gene3D" id="3.30.70.1560">
    <property type="entry name" value="Alpha-L RNA-binding motif"/>
    <property type="match status" value="1"/>
</dbReference>
<dbReference type="Pfam" id="PF01479">
    <property type="entry name" value="S4"/>
    <property type="match status" value="1"/>
</dbReference>
<evidence type="ECO:0000256" key="6">
    <source>
        <dbReference type="RuleBase" id="RU003887"/>
    </source>
</evidence>
<feature type="domain" description="RNA-binding S4" evidence="8">
    <location>
        <begin position="7"/>
        <end position="63"/>
    </location>
</feature>
<keyword evidence="2 6" id="KW-0413">Isomerase</keyword>
<dbReference type="NCBIfam" id="TIGR00093">
    <property type="entry name" value="pseudouridine synthase"/>
    <property type="match status" value="1"/>
</dbReference>
<comment type="catalytic activity">
    <reaction evidence="4">
        <text>uridine(2604) in 23S rRNA = pseudouridine(2604) in 23S rRNA</text>
        <dbReference type="Rhea" id="RHEA:38875"/>
        <dbReference type="Rhea" id="RHEA-COMP:10093"/>
        <dbReference type="Rhea" id="RHEA-COMP:10094"/>
        <dbReference type="ChEBI" id="CHEBI:65314"/>
        <dbReference type="ChEBI" id="CHEBI:65315"/>
        <dbReference type="EC" id="5.4.99.21"/>
    </reaction>
</comment>
<dbReference type="GO" id="GO:0000455">
    <property type="term" value="P:enzyme-directed rRNA pseudouridine synthesis"/>
    <property type="evidence" value="ECO:0007669"/>
    <property type="project" value="UniProtKB-ARBA"/>
</dbReference>
<dbReference type="InterPro" id="IPR006145">
    <property type="entry name" value="PsdUridine_synth_RsuA/RluA"/>
</dbReference>
<dbReference type="SMART" id="SM00363">
    <property type="entry name" value="S4"/>
    <property type="match status" value="1"/>
</dbReference>
<dbReference type="InterPro" id="IPR000748">
    <property type="entry name" value="PsdUridine_synth_RsuA/RluB/E/F"/>
</dbReference>
<dbReference type="EC" id="5.4.99.-" evidence="6"/>
<evidence type="ECO:0000313" key="10">
    <source>
        <dbReference type="Proteomes" id="UP000184225"/>
    </source>
</evidence>
<feature type="region of interest" description="Disordered" evidence="7">
    <location>
        <begin position="237"/>
        <end position="266"/>
    </location>
</feature>
<gene>
    <name evidence="9" type="ORF">SAMN04488096_101462</name>
</gene>
<dbReference type="EMBL" id="FQYY01000001">
    <property type="protein sequence ID" value="SHI40377.1"/>
    <property type="molecule type" value="Genomic_DNA"/>
</dbReference>
<evidence type="ECO:0000313" key="9">
    <source>
        <dbReference type="EMBL" id="SHI40377.1"/>
    </source>
</evidence>
<dbReference type="PROSITE" id="PS01149">
    <property type="entry name" value="PSI_RSU"/>
    <property type="match status" value="1"/>
</dbReference>
<dbReference type="CDD" id="cd00165">
    <property type="entry name" value="S4"/>
    <property type="match status" value="1"/>
</dbReference>
<dbReference type="PROSITE" id="PS50889">
    <property type="entry name" value="S4"/>
    <property type="match status" value="1"/>
</dbReference>
<evidence type="ECO:0000259" key="8">
    <source>
        <dbReference type="SMART" id="SM00363"/>
    </source>
</evidence>
<dbReference type="Pfam" id="PF00849">
    <property type="entry name" value="PseudoU_synth_2"/>
    <property type="match status" value="1"/>
</dbReference>
<dbReference type="Proteomes" id="UP000184225">
    <property type="component" value="Unassembled WGS sequence"/>
</dbReference>
<dbReference type="InterPro" id="IPR002942">
    <property type="entry name" value="S4_RNA-bd"/>
</dbReference>
<dbReference type="InterPro" id="IPR020094">
    <property type="entry name" value="TruA/RsuA/RluB/E/F_N"/>
</dbReference>
<keyword evidence="5" id="KW-0694">RNA-binding</keyword>
<dbReference type="STRING" id="579105.SAMN04488096_101462"/>
<dbReference type="OrthoDB" id="9807213at2"/>
<dbReference type="InterPro" id="IPR018496">
    <property type="entry name" value="PsdUridine_synth_RsuA/RluB_CS"/>
</dbReference>
<evidence type="ECO:0000256" key="4">
    <source>
        <dbReference type="ARBA" id="ARBA00036535"/>
    </source>
</evidence>
<protein>
    <recommendedName>
        <fullName evidence="6">Pseudouridine synthase</fullName>
        <ecNumber evidence="6">5.4.99.-</ecNumber>
    </recommendedName>
</protein>
<dbReference type="FunFam" id="3.10.290.10:FF:000003">
    <property type="entry name" value="Pseudouridine synthase"/>
    <property type="match status" value="1"/>
</dbReference>
<dbReference type="AlphaFoldDB" id="A0A1M6AVB3"/>
<evidence type="ECO:0000256" key="1">
    <source>
        <dbReference type="ARBA" id="ARBA00008348"/>
    </source>
</evidence>
<sequence length="266" mass="30674">MEEKKLKRINKYLSEVGYCSRRKADQLIDEGRVTINGQVPEMGTKISNDDEVRVNGELIKDTKKKQVYLAFNKPVGIVCTTDTKVEKDNIIDYINYPTRIFPIGRLDKPSEGLILLTDDGDIVNKILRARNNHEKEYVVKVDRPINNDFLNRMSNGVPILDTITKKCHVEKVGSHDFKITLTQGLNRQIRRMCEYLGFEVVKLKRIRIMNIELDLPIGKYRELTEDELNQLNSLISDSSKTEEASLPTPTKVVKKEIPKFKPKSRR</sequence>
<dbReference type="PANTHER" id="PTHR47683">
    <property type="entry name" value="PSEUDOURIDINE SYNTHASE FAMILY PROTEIN-RELATED"/>
    <property type="match status" value="1"/>
</dbReference>
<dbReference type="InterPro" id="IPR020103">
    <property type="entry name" value="PsdUridine_synth_cat_dom_sf"/>
</dbReference>
<dbReference type="SUPFAM" id="SSF55120">
    <property type="entry name" value="Pseudouridine synthase"/>
    <property type="match status" value="1"/>
</dbReference>
<comment type="catalytic activity">
    <reaction evidence="3">
        <text>uridine(35) in tRNA(Tyr) = pseudouridine(35) in tRNA(Tyr)</text>
        <dbReference type="Rhea" id="RHEA:60556"/>
        <dbReference type="Rhea" id="RHEA-COMP:15607"/>
        <dbReference type="Rhea" id="RHEA-COMP:15608"/>
        <dbReference type="ChEBI" id="CHEBI:65314"/>
        <dbReference type="ChEBI" id="CHEBI:65315"/>
    </reaction>
</comment>
<keyword evidence="10" id="KW-1185">Reference proteome</keyword>
<dbReference type="PANTHER" id="PTHR47683:SF2">
    <property type="entry name" value="RNA-BINDING S4 DOMAIN-CONTAINING PROTEIN"/>
    <property type="match status" value="1"/>
</dbReference>
<accession>A0A1M6AVB3</accession>
<dbReference type="InterPro" id="IPR050343">
    <property type="entry name" value="RsuA_PseudoU_synthase"/>
</dbReference>